<dbReference type="OMA" id="HMLVEMK"/>
<gene>
    <name evidence="1" type="ORF">GSPATT00038797001</name>
</gene>
<proteinExistence type="predicted"/>
<dbReference type="PANTHER" id="PTHR45333">
    <property type="entry name" value="MEMBRANE PROTEIN-RELATED"/>
    <property type="match status" value="1"/>
</dbReference>
<reference evidence="1 2" key="1">
    <citation type="journal article" date="2006" name="Nature">
        <title>Global trends of whole-genome duplications revealed by the ciliate Paramecium tetraurelia.</title>
        <authorList>
            <consortium name="Genoscope"/>
            <person name="Aury J.-M."/>
            <person name="Jaillon O."/>
            <person name="Duret L."/>
            <person name="Noel B."/>
            <person name="Jubin C."/>
            <person name="Porcel B.M."/>
            <person name="Segurens B."/>
            <person name="Daubin V."/>
            <person name="Anthouard V."/>
            <person name="Aiach N."/>
            <person name="Arnaiz O."/>
            <person name="Billaut A."/>
            <person name="Beisson J."/>
            <person name="Blanc I."/>
            <person name="Bouhouche K."/>
            <person name="Camara F."/>
            <person name="Duharcourt S."/>
            <person name="Guigo R."/>
            <person name="Gogendeau D."/>
            <person name="Katinka M."/>
            <person name="Keller A.-M."/>
            <person name="Kissmehl R."/>
            <person name="Klotz C."/>
            <person name="Koll F."/>
            <person name="Le Moue A."/>
            <person name="Lepere C."/>
            <person name="Malinsky S."/>
            <person name="Nowacki M."/>
            <person name="Nowak J.K."/>
            <person name="Plattner H."/>
            <person name="Poulain J."/>
            <person name="Ruiz F."/>
            <person name="Serrano V."/>
            <person name="Zagulski M."/>
            <person name="Dessen P."/>
            <person name="Betermier M."/>
            <person name="Weissenbach J."/>
            <person name="Scarpelli C."/>
            <person name="Schachter V."/>
            <person name="Sperling L."/>
            <person name="Meyer E."/>
            <person name="Cohen J."/>
            <person name="Wincker P."/>
        </authorList>
    </citation>
    <scope>NUCLEOTIDE SEQUENCE [LARGE SCALE GENOMIC DNA]</scope>
    <source>
        <strain evidence="1 2">Stock d4-2</strain>
    </source>
</reference>
<name>A0CP11_PARTE</name>
<keyword evidence="2" id="KW-1185">Reference proteome</keyword>
<dbReference type="PANTHER" id="PTHR45333:SF1">
    <property type="entry name" value="CHROMOSOME UNDETERMINED SCAFFOLD_625, WHOLE GENOME SHOTGUN SEQUENCE"/>
    <property type="match status" value="1"/>
</dbReference>
<dbReference type="GeneID" id="5025711"/>
<accession>A0CP11</accession>
<organism evidence="1 2">
    <name type="scientific">Paramecium tetraurelia</name>
    <dbReference type="NCBI Taxonomy" id="5888"/>
    <lineage>
        <taxon>Eukaryota</taxon>
        <taxon>Sar</taxon>
        <taxon>Alveolata</taxon>
        <taxon>Ciliophora</taxon>
        <taxon>Intramacronucleata</taxon>
        <taxon>Oligohymenophorea</taxon>
        <taxon>Peniculida</taxon>
        <taxon>Parameciidae</taxon>
        <taxon>Paramecium</taxon>
    </lineage>
</organism>
<evidence type="ECO:0000313" key="1">
    <source>
        <dbReference type="EMBL" id="CAK72528.1"/>
    </source>
</evidence>
<sequence length="167" mass="20128">MSCQNEQSEDMYRILALSKDVEELVFSILIKIFKTEKIQDCLQFLQQDTTTIKLNNKQYRQKTYLRQIRNRCQMLDKITLRKQQLPLIKLKTIILINRIILQRFMRKLNRYQSQQYFRIRGQQKSHLFVHLTALDDIQCGSNSLHMLVEMKVDQKTQSFENIKIKNT</sequence>
<dbReference type="InParanoid" id="A0CP11"/>
<dbReference type="Proteomes" id="UP000000600">
    <property type="component" value="Unassembled WGS sequence"/>
</dbReference>
<protein>
    <submittedName>
        <fullName evidence="1">Uncharacterized protein</fullName>
    </submittedName>
</protein>
<dbReference type="HOGENOM" id="CLU_1597632_0_0_1"/>
<dbReference type="KEGG" id="ptm:GSPATT00038797001"/>
<dbReference type="EMBL" id="CT868129">
    <property type="protein sequence ID" value="CAK72528.1"/>
    <property type="molecule type" value="Genomic_DNA"/>
</dbReference>
<evidence type="ECO:0000313" key="2">
    <source>
        <dbReference type="Proteomes" id="UP000000600"/>
    </source>
</evidence>
<dbReference type="RefSeq" id="XP_001439925.1">
    <property type="nucleotide sequence ID" value="XM_001439888.1"/>
</dbReference>
<dbReference type="AlphaFoldDB" id="A0CP11"/>